<evidence type="ECO:0000259" key="10">
    <source>
        <dbReference type="Pfam" id="PF00924"/>
    </source>
</evidence>
<feature type="transmembrane region" description="Helical" evidence="8">
    <location>
        <begin position="586"/>
        <end position="615"/>
    </location>
</feature>
<evidence type="ECO:0000256" key="6">
    <source>
        <dbReference type="ARBA" id="ARBA00023136"/>
    </source>
</evidence>
<organism evidence="13 14">
    <name type="scientific">Actibacterium naphthalenivorans</name>
    <dbReference type="NCBI Taxonomy" id="1614693"/>
    <lineage>
        <taxon>Bacteria</taxon>
        <taxon>Pseudomonadati</taxon>
        <taxon>Pseudomonadota</taxon>
        <taxon>Alphaproteobacteria</taxon>
        <taxon>Rhodobacterales</taxon>
        <taxon>Roseobacteraceae</taxon>
        <taxon>Actibacterium</taxon>
    </lineage>
</organism>
<feature type="transmembrane region" description="Helical" evidence="8">
    <location>
        <begin position="428"/>
        <end position="446"/>
    </location>
</feature>
<keyword evidence="9" id="KW-0732">Signal</keyword>
<dbReference type="Proteomes" id="UP000585681">
    <property type="component" value="Unassembled WGS sequence"/>
</dbReference>
<feature type="domain" description="DUF3772" evidence="11">
    <location>
        <begin position="133"/>
        <end position="184"/>
    </location>
</feature>
<feature type="transmembrane region" description="Helical" evidence="8">
    <location>
        <begin position="402"/>
        <end position="422"/>
    </location>
</feature>
<dbReference type="InterPro" id="IPR010920">
    <property type="entry name" value="LSM_dom_sf"/>
</dbReference>
<dbReference type="InterPro" id="IPR006686">
    <property type="entry name" value="MscS_channel_CS"/>
</dbReference>
<feature type="chain" id="PRO_5032599979" evidence="9">
    <location>
        <begin position="25"/>
        <end position="816"/>
    </location>
</feature>
<evidence type="ECO:0000256" key="4">
    <source>
        <dbReference type="ARBA" id="ARBA00022692"/>
    </source>
</evidence>
<sequence length="816" mass="87260">MIVMLRLLALVIFALAGPVPQVLAQGGAVADISQGTAPDYATWEATARRAEDAIEAGRASNVALEQLREELATWRSTFLSAQSTNQTRIQTLREQIAALGPAPTDGAVEAPEIAERRAALDAQLARLQAPVLSAEEAYRRADGLIREIDTIIRERQADELLRLGPSPLNPANWRAGLSAVTGTLRIVTKETTRALDSPILRTELRNGLPAIILYLAAALLLLLRGRRWMEAATMRLSQSKSHRARSVWASLISLGQILLPFIGLLALIKAFSVAGVLGLRGGQIANLIPPAVMIFFFGRWLGGRIFPKVSLRAPLFNLSPERTAEGRWLASGLGLVLALGGLLRQVADFGNFPIEAEVTLGFPLLVLAGILMFRLGQLLLAHVRADAAESEDRVYRNRLAQLAGRGMMAVAVAGPALAAVGYAEAATFFTYPAIGSLGLVGMLAVLQRFVVDVYALLAGDEEGAENALAPVLIILFLSVLALPLLALIWGARVADLTELWARFAEGFVVGDTRISPSDFVTFLVVFAIGYTVTRLVQGGLRSTVLPKTKIDAGGQNAIVSGLGYVGIFIAGILAITAAGIDLSSLAIVAGALSVGIGFGLQNIVSNFVSGIILLIERPVSEGDWIEVGGVMGTVRDISVRSTTIETFDRRDVIIPNADLVSGAVTNWTKHNLTGRLILPVGVAYGSDTRKVEQILKEVAESHPIVIVNPPPQVLFMGFGASSLDFEIRVILRDVGFSLSARSEMNHEINRRFAEEGIEIPFAQHDIWLRNPETLAGRAATPETETPQLSGPRPPSAADVALREPVQDSGADGDGDR</sequence>
<feature type="transmembrane region" description="Helical" evidence="8">
    <location>
        <begin position="328"/>
        <end position="347"/>
    </location>
</feature>
<feature type="transmembrane region" description="Helical" evidence="8">
    <location>
        <begin position="246"/>
        <end position="268"/>
    </location>
</feature>
<keyword evidence="5 8" id="KW-1133">Transmembrane helix</keyword>
<evidence type="ECO:0000256" key="3">
    <source>
        <dbReference type="ARBA" id="ARBA00022475"/>
    </source>
</evidence>
<feature type="transmembrane region" description="Helical" evidence="8">
    <location>
        <begin position="467"/>
        <end position="491"/>
    </location>
</feature>
<evidence type="ECO:0000313" key="13">
    <source>
        <dbReference type="EMBL" id="MBB4023874.1"/>
    </source>
</evidence>
<reference evidence="13" key="1">
    <citation type="submission" date="2020-08" db="EMBL/GenBank/DDBJ databases">
        <title>Genomic Encyclopedia of Type Strains, Phase IV (KMG-IV): sequencing the most valuable type-strain genomes for metagenomic binning, comparative biology and taxonomic classification.</title>
        <authorList>
            <person name="Goeker M."/>
        </authorList>
    </citation>
    <scope>NUCLEOTIDE SEQUENCE [LARGE SCALE GENOMIC DNA]</scope>
    <source>
        <strain evidence="13">DSM 105040</strain>
    </source>
</reference>
<protein>
    <submittedName>
        <fullName evidence="13">Small-conductance mechanosensitive channel</fullName>
    </submittedName>
</protein>
<feature type="domain" description="Mechanosensitive ion channel MscS" evidence="10">
    <location>
        <begin position="602"/>
        <end position="669"/>
    </location>
</feature>
<dbReference type="GO" id="GO:0008381">
    <property type="term" value="F:mechanosensitive monoatomic ion channel activity"/>
    <property type="evidence" value="ECO:0007669"/>
    <property type="project" value="UniProtKB-ARBA"/>
</dbReference>
<evidence type="ECO:0000256" key="7">
    <source>
        <dbReference type="SAM" id="MobiDB-lite"/>
    </source>
</evidence>
<feature type="region of interest" description="Disordered" evidence="7">
    <location>
        <begin position="773"/>
        <end position="816"/>
    </location>
</feature>
<dbReference type="SUPFAM" id="SSF50182">
    <property type="entry name" value="Sm-like ribonucleoproteins"/>
    <property type="match status" value="1"/>
</dbReference>
<dbReference type="InterPro" id="IPR049278">
    <property type="entry name" value="MS_channel_C"/>
</dbReference>
<keyword evidence="3" id="KW-1003">Cell membrane</keyword>
<dbReference type="Pfam" id="PF12607">
    <property type="entry name" value="DUF3772"/>
    <property type="match status" value="1"/>
</dbReference>
<dbReference type="Gene3D" id="2.30.30.60">
    <property type="match status" value="1"/>
</dbReference>
<evidence type="ECO:0000256" key="8">
    <source>
        <dbReference type="SAM" id="Phobius"/>
    </source>
</evidence>
<feature type="transmembrane region" description="Helical" evidence="8">
    <location>
        <begin position="288"/>
        <end position="307"/>
    </location>
</feature>
<proteinExistence type="inferred from homology"/>
<feature type="transmembrane region" description="Helical" evidence="8">
    <location>
        <begin position="207"/>
        <end position="225"/>
    </location>
</feature>
<feature type="signal peptide" evidence="9">
    <location>
        <begin position="1"/>
        <end position="24"/>
    </location>
</feature>
<feature type="transmembrane region" description="Helical" evidence="8">
    <location>
        <begin position="557"/>
        <end position="580"/>
    </location>
</feature>
<comment type="caution">
    <text evidence="13">The sequence shown here is derived from an EMBL/GenBank/DDBJ whole genome shotgun (WGS) entry which is preliminary data.</text>
</comment>
<evidence type="ECO:0000259" key="11">
    <source>
        <dbReference type="Pfam" id="PF12607"/>
    </source>
</evidence>
<dbReference type="Pfam" id="PF00924">
    <property type="entry name" value="MS_channel_2nd"/>
    <property type="match status" value="1"/>
</dbReference>
<gene>
    <name evidence="13" type="ORF">GGR17_003710</name>
</gene>
<keyword evidence="4 8" id="KW-0812">Transmembrane</keyword>
<keyword evidence="6 8" id="KW-0472">Membrane</keyword>
<evidence type="ECO:0000256" key="2">
    <source>
        <dbReference type="ARBA" id="ARBA00008017"/>
    </source>
</evidence>
<dbReference type="InterPro" id="IPR011066">
    <property type="entry name" value="MscS_channel_C_sf"/>
</dbReference>
<feature type="transmembrane region" description="Helical" evidence="8">
    <location>
        <begin position="519"/>
        <end position="536"/>
    </location>
</feature>
<dbReference type="EMBL" id="JACIEQ010000012">
    <property type="protein sequence ID" value="MBB4023874.1"/>
    <property type="molecule type" value="Genomic_DNA"/>
</dbReference>
<dbReference type="InterPro" id="IPR052702">
    <property type="entry name" value="MscS-like_channel"/>
</dbReference>
<evidence type="ECO:0000313" key="14">
    <source>
        <dbReference type="Proteomes" id="UP000585681"/>
    </source>
</evidence>
<dbReference type="PROSITE" id="PS01246">
    <property type="entry name" value="UPF0003"/>
    <property type="match status" value="1"/>
</dbReference>
<dbReference type="InterPro" id="IPR023408">
    <property type="entry name" value="MscS_beta-dom_sf"/>
</dbReference>
<dbReference type="InterPro" id="IPR011014">
    <property type="entry name" value="MscS_channel_TM-2"/>
</dbReference>
<evidence type="ECO:0000256" key="9">
    <source>
        <dbReference type="SAM" id="SignalP"/>
    </source>
</evidence>
<comment type="similarity">
    <text evidence="2">Belongs to the MscS (TC 1.A.23) family.</text>
</comment>
<feature type="transmembrane region" description="Helical" evidence="8">
    <location>
        <begin position="359"/>
        <end position="381"/>
    </location>
</feature>
<dbReference type="SUPFAM" id="SSF82861">
    <property type="entry name" value="Mechanosensitive channel protein MscS (YggB), transmembrane region"/>
    <property type="match status" value="1"/>
</dbReference>
<dbReference type="AlphaFoldDB" id="A0A840CCT9"/>
<evidence type="ECO:0000259" key="12">
    <source>
        <dbReference type="Pfam" id="PF21082"/>
    </source>
</evidence>
<comment type="subcellular location">
    <subcellularLocation>
        <location evidence="1">Cell membrane</location>
        <topology evidence="1">Multi-pass membrane protein</topology>
    </subcellularLocation>
</comment>
<dbReference type="GO" id="GO:0005886">
    <property type="term" value="C:plasma membrane"/>
    <property type="evidence" value="ECO:0007669"/>
    <property type="project" value="UniProtKB-SubCell"/>
</dbReference>
<keyword evidence="14" id="KW-1185">Reference proteome</keyword>
<dbReference type="PANTHER" id="PTHR30347:SF1">
    <property type="entry name" value="MECHANOSENSITIVE CHANNEL MSCK"/>
    <property type="match status" value="1"/>
</dbReference>
<feature type="domain" description="Mechanosensitive ion channel MscS C-terminal" evidence="12">
    <location>
        <begin position="678"/>
        <end position="759"/>
    </location>
</feature>
<dbReference type="Gene3D" id="1.10.287.1260">
    <property type="match status" value="1"/>
</dbReference>
<dbReference type="Gene3D" id="3.30.70.100">
    <property type="match status" value="1"/>
</dbReference>
<evidence type="ECO:0000256" key="5">
    <source>
        <dbReference type="ARBA" id="ARBA00022989"/>
    </source>
</evidence>
<name>A0A840CCT9_9RHOB</name>
<dbReference type="InterPro" id="IPR022249">
    <property type="entry name" value="DUF3772"/>
</dbReference>
<accession>A0A840CCT9</accession>
<evidence type="ECO:0000256" key="1">
    <source>
        <dbReference type="ARBA" id="ARBA00004651"/>
    </source>
</evidence>
<dbReference type="InterPro" id="IPR006685">
    <property type="entry name" value="MscS_channel_2nd"/>
</dbReference>
<dbReference type="Pfam" id="PF21082">
    <property type="entry name" value="MS_channel_3rd"/>
    <property type="match status" value="1"/>
</dbReference>
<dbReference type="SUPFAM" id="SSF82689">
    <property type="entry name" value="Mechanosensitive channel protein MscS (YggB), C-terminal domain"/>
    <property type="match status" value="1"/>
</dbReference>
<dbReference type="PANTHER" id="PTHR30347">
    <property type="entry name" value="POTASSIUM CHANNEL RELATED"/>
    <property type="match status" value="1"/>
</dbReference>